<gene>
    <name evidence="1" type="ORF">CERZMDRAFT_96892</name>
</gene>
<dbReference type="InterPro" id="IPR001646">
    <property type="entry name" value="5peptide_repeat"/>
</dbReference>
<dbReference type="OrthoDB" id="3639460at2759"/>
<dbReference type="AlphaFoldDB" id="A0A6A6FID2"/>
<name>A0A6A6FID2_9PEZI</name>
<organism evidence="1 2">
    <name type="scientific">Cercospora zeae-maydis SCOH1-5</name>
    <dbReference type="NCBI Taxonomy" id="717836"/>
    <lineage>
        <taxon>Eukaryota</taxon>
        <taxon>Fungi</taxon>
        <taxon>Dikarya</taxon>
        <taxon>Ascomycota</taxon>
        <taxon>Pezizomycotina</taxon>
        <taxon>Dothideomycetes</taxon>
        <taxon>Dothideomycetidae</taxon>
        <taxon>Mycosphaerellales</taxon>
        <taxon>Mycosphaerellaceae</taxon>
        <taxon>Cercospora</taxon>
    </lineage>
</organism>
<dbReference type="Proteomes" id="UP000799539">
    <property type="component" value="Unassembled WGS sequence"/>
</dbReference>
<protein>
    <recommendedName>
        <fullName evidence="3">Pentapeptide repeat-containing protein</fullName>
    </recommendedName>
</protein>
<evidence type="ECO:0008006" key="3">
    <source>
        <dbReference type="Google" id="ProtNLM"/>
    </source>
</evidence>
<reference evidence="1" key="1">
    <citation type="journal article" date="2020" name="Stud. Mycol.">
        <title>101 Dothideomycetes genomes: a test case for predicting lifestyles and emergence of pathogens.</title>
        <authorList>
            <person name="Haridas S."/>
            <person name="Albert R."/>
            <person name="Binder M."/>
            <person name="Bloem J."/>
            <person name="Labutti K."/>
            <person name="Salamov A."/>
            <person name="Andreopoulos B."/>
            <person name="Baker S."/>
            <person name="Barry K."/>
            <person name="Bills G."/>
            <person name="Bluhm B."/>
            <person name="Cannon C."/>
            <person name="Castanera R."/>
            <person name="Culley D."/>
            <person name="Daum C."/>
            <person name="Ezra D."/>
            <person name="Gonzalez J."/>
            <person name="Henrissat B."/>
            <person name="Kuo A."/>
            <person name="Liang C."/>
            <person name="Lipzen A."/>
            <person name="Lutzoni F."/>
            <person name="Magnuson J."/>
            <person name="Mondo S."/>
            <person name="Nolan M."/>
            <person name="Ohm R."/>
            <person name="Pangilinan J."/>
            <person name="Park H.-J."/>
            <person name="Ramirez L."/>
            <person name="Alfaro M."/>
            <person name="Sun H."/>
            <person name="Tritt A."/>
            <person name="Yoshinaga Y."/>
            <person name="Zwiers L.-H."/>
            <person name="Turgeon B."/>
            <person name="Goodwin S."/>
            <person name="Spatafora J."/>
            <person name="Crous P."/>
            <person name="Grigoriev I."/>
        </authorList>
    </citation>
    <scope>NUCLEOTIDE SEQUENCE</scope>
    <source>
        <strain evidence="1">SCOH1-5</strain>
    </source>
</reference>
<dbReference type="EMBL" id="ML992671">
    <property type="protein sequence ID" value="KAF2213229.1"/>
    <property type="molecule type" value="Genomic_DNA"/>
</dbReference>
<dbReference type="Gene3D" id="2.160.20.80">
    <property type="entry name" value="E3 ubiquitin-protein ligase SopA"/>
    <property type="match status" value="2"/>
</dbReference>
<proteinExistence type="predicted"/>
<evidence type="ECO:0000313" key="2">
    <source>
        <dbReference type="Proteomes" id="UP000799539"/>
    </source>
</evidence>
<sequence>MESWLSLSPPAISLCGRISATARTGESGGGSDFDDSDYSENDRLDDFAPASSISQHNTSRATVGNKSEIPSQLLENRDLVFKPAQPDHGLKIILGSSGRFQNVHFVNCTFENTTIFDNCALFNVTFNRCHFNRSQFVNSVICRLKRRVPLPKEFEIIGIEDVHFERFLCTNNVFRDEWQVLGKIRDGNTSLGRSLPEALARPQAHDWWVCSDVDEEDSNKTSAQHARGFQAMPKGVETYQQRRWRYAISHGASSLDVTFKGFRDDGLRFKEGSNELYTAVLFQDCIPNEVVFENCVVYGVSFENCNFQRTHFKDSVLIDCVFQNCTADGLL</sequence>
<accession>A0A6A6FID2</accession>
<dbReference type="Pfam" id="PF00805">
    <property type="entry name" value="Pentapeptide"/>
    <property type="match status" value="1"/>
</dbReference>
<keyword evidence="2" id="KW-1185">Reference proteome</keyword>
<dbReference type="SUPFAM" id="SSF141571">
    <property type="entry name" value="Pentapeptide repeat-like"/>
    <property type="match status" value="1"/>
</dbReference>
<evidence type="ECO:0000313" key="1">
    <source>
        <dbReference type="EMBL" id="KAF2213229.1"/>
    </source>
</evidence>